<evidence type="ECO:0000313" key="2">
    <source>
        <dbReference type="Proteomes" id="UP001500002"/>
    </source>
</evidence>
<reference evidence="1 2" key="1">
    <citation type="journal article" date="2019" name="Int. J. Syst. Evol. Microbiol.">
        <title>The Global Catalogue of Microorganisms (GCM) 10K type strain sequencing project: providing services to taxonomists for standard genome sequencing and annotation.</title>
        <authorList>
            <consortium name="The Broad Institute Genomics Platform"/>
            <consortium name="The Broad Institute Genome Sequencing Center for Infectious Disease"/>
            <person name="Wu L."/>
            <person name="Ma J."/>
        </authorList>
    </citation>
    <scope>NUCLEOTIDE SEQUENCE [LARGE SCALE GENOMIC DNA]</scope>
    <source>
        <strain evidence="1 2">JCM 14322</strain>
    </source>
</reference>
<keyword evidence="2" id="KW-1185">Reference proteome</keyword>
<protein>
    <submittedName>
        <fullName evidence="1">Uncharacterized protein</fullName>
    </submittedName>
</protein>
<gene>
    <name evidence="1" type="ORF">GCM10009749_19820</name>
</gene>
<dbReference type="Proteomes" id="UP001500002">
    <property type="component" value="Unassembled WGS sequence"/>
</dbReference>
<name>A0ABN2M6W4_9MICO</name>
<comment type="caution">
    <text evidence="1">The sequence shown here is derived from an EMBL/GenBank/DDBJ whole genome shotgun (WGS) entry which is preliminary data.</text>
</comment>
<sequence>MRTVAPRSFRPSYVRPPVRVTETLPGPIRSLTWCACSLMGSPVIAVGAASIMRHSGAGIRGSCDVAGRCVGRDTPGLHGCRDCGKLVGFNISNACTRAR</sequence>
<accession>A0ABN2M6W4</accession>
<organism evidence="1 2">
    <name type="scientific">Agromyces neolithicus</name>
    <dbReference type="NCBI Taxonomy" id="269420"/>
    <lineage>
        <taxon>Bacteria</taxon>
        <taxon>Bacillati</taxon>
        <taxon>Actinomycetota</taxon>
        <taxon>Actinomycetes</taxon>
        <taxon>Micrococcales</taxon>
        <taxon>Microbacteriaceae</taxon>
        <taxon>Agromyces</taxon>
    </lineage>
</organism>
<evidence type="ECO:0000313" key="1">
    <source>
        <dbReference type="EMBL" id="GAA1810987.1"/>
    </source>
</evidence>
<dbReference type="EMBL" id="BAAANJ010000006">
    <property type="protein sequence ID" value="GAA1810987.1"/>
    <property type="molecule type" value="Genomic_DNA"/>
</dbReference>
<proteinExistence type="predicted"/>